<reference evidence="3" key="1">
    <citation type="journal article" date="2019" name="Int. J. Syst. Evol. Microbiol.">
        <title>The Global Catalogue of Microorganisms (GCM) 10K type strain sequencing project: providing services to taxonomists for standard genome sequencing and annotation.</title>
        <authorList>
            <consortium name="The Broad Institute Genomics Platform"/>
            <consortium name="The Broad Institute Genome Sequencing Center for Infectious Disease"/>
            <person name="Wu L."/>
            <person name="Ma J."/>
        </authorList>
    </citation>
    <scope>NUCLEOTIDE SEQUENCE [LARGE SCALE GENOMIC DNA]</scope>
    <source>
        <strain evidence="3">CGMCC 1.6964</strain>
    </source>
</reference>
<gene>
    <name evidence="2" type="ORF">GCM10010969_23100</name>
</gene>
<keyword evidence="1" id="KW-0812">Transmembrane</keyword>
<keyword evidence="1" id="KW-1133">Transmembrane helix</keyword>
<organism evidence="2 3">
    <name type="scientific">Saccharibacillus kuerlensis</name>
    <dbReference type="NCBI Taxonomy" id="459527"/>
    <lineage>
        <taxon>Bacteria</taxon>
        <taxon>Bacillati</taxon>
        <taxon>Bacillota</taxon>
        <taxon>Bacilli</taxon>
        <taxon>Bacillales</taxon>
        <taxon>Paenibacillaceae</taxon>
        <taxon>Saccharibacillus</taxon>
    </lineage>
</organism>
<sequence length="76" mass="8680">MNNLSTTRKSSFSKKFWTALDVILFLTAAALLMYTLSIDMQQPQAALSRIAFGMMMLSCLLRILYRFKSSGKKSEY</sequence>
<feature type="transmembrane region" description="Helical" evidence="1">
    <location>
        <begin position="16"/>
        <end position="34"/>
    </location>
</feature>
<dbReference type="EMBL" id="BMLN01000006">
    <property type="protein sequence ID" value="GGO01130.1"/>
    <property type="molecule type" value="Genomic_DNA"/>
</dbReference>
<protein>
    <submittedName>
        <fullName evidence="2">Uncharacterized protein</fullName>
    </submittedName>
</protein>
<evidence type="ECO:0000313" key="3">
    <source>
        <dbReference type="Proteomes" id="UP000606653"/>
    </source>
</evidence>
<proteinExistence type="predicted"/>
<evidence type="ECO:0000313" key="2">
    <source>
        <dbReference type="EMBL" id="GGO01130.1"/>
    </source>
</evidence>
<evidence type="ECO:0000256" key="1">
    <source>
        <dbReference type="SAM" id="Phobius"/>
    </source>
</evidence>
<comment type="caution">
    <text evidence="2">The sequence shown here is derived from an EMBL/GenBank/DDBJ whole genome shotgun (WGS) entry which is preliminary data.</text>
</comment>
<keyword evidence="1" id="KW-0472">Membrane</keyword>
<accession>A0ABQ2L5E1</accession>
<keyword evidence="3" id="KW-1185">Reference proteome</keyword>
<dbReference type="Proteomes" id="UP000606653">
    <property type="component" value="Unassembled WGS sequence"/>
</dbReference>
<feature type="transmembrane region" description="Helical" evidence="1">
    <location>
        <begin position="46"/>
        <end position="65"/>
    </location>
</feature>
<name>A0ABQ2L5E1_9BACL</name>
<dbReference type="RefSeq" id="WP_018976125.1">
    <property type="nucleotide sequence ID" value="NZ_BMLN01000006.1"/>
</dbReference>